<dbReference type="InterPro" id="IPR013830">
    <property type="entry name" value="SGNH_hydro"/>
</dbReference>
<feature type="domain" description="SGNH hydrolase-type esterase" evidence="2">
    <location>
        <begin position="83"/>
        <end position="228"/>
    </location>
</feature>
<dbReference type="Pfam" id="PF13472">
    <property type="entry name" value="Lipase_GDSL_2"/>
    <property type="match status" value="1"/>
</dbReference>
<keyword evidence="1" id="KW-0812">Transmembrane</keyword>
<dbReference type="EMBL" id="NHNT01000001">
    <property type="protein sequence ID" value="OUZ40883.1"/>
    <property type="molecule type" value="Genomic_DNA"/>
</dbReference>
<keyword evidence="1" id="KW-1133">Transmembrane helix</keyword>
<dbReference type="SUPFAM" id="SSF52266">
    <property type="entry name" value="SGNH hydrolase"/>
    <property type="match status" value="1"/>
</dbReference>
<keyword evidence="1" id="KW-0472">Membrane</keyword>
<evidence type="ECO:0000313" key="3">
    <source>
        <dbReference type="EMBL" id="OUZ40883.1"/>
    </source>
</evidence>
<evidence type="ECO:0000259" key="2">
    <source>
        <dbReference type="Pfam" id="PF13472"/>
    </source>
</evidence>
<dbReference type="RefSeq" id="WP_087615695.1">
    <property type="nucleotide sequence ID" value="NZ_JAFBEY010000002.1"/>
</dbReference>
<keyword evidence="4" id="KW-1185">Reference proteome</keyword>
<reference evidence="3 4" key="1">
    <citation type="journal article" date="2017" name="Int. J. Syst. Evol. Microbiol.">
        <title>Solibacillus kalamii sp. nov., isolated from a high-efficiency particulate arrestance filter system used in the International Space Station.</title>
        <authorList>
            <person name="Checinska Sielaff A."/>
            <person name="Kumar R.M."/>
            <person name="Pal D."/>
            <person name="Mayilraj S."/>
            <person name="Venkateswaran K."/>
        </authorList>
    </citation>
    <scope>NUCLEOTIDE SEQUENCE [LARGE SCALE GENOMIC DNA]</scope>
    <source>
        <strain evidence="3 4">ISSFR-015</strain>
    </source>
</reference>
<dbReference type="Gene3D" id="3.40.50.1110">
    <property type="entry name" value="SGNH hydrolase"/>
    <property type="match status" value="1"/>
</dbReference>
<sequence length="236" mass="26563">MLEKGHIVLIISLLVNVLLLGTGSYVVRNIGGLEVVKTKMQSTPSPNKDSAYYFTKKSVFEHSSISNIDKVFIGDSISDYGEFQEYFPGEVVLNRGIRNDWTEGLLNRIQEVVDRNPKEAYLMIGVNDIRYGTEAEVFKSNVEKIVDSFEGKATRLAIQSILPVNNGLLGNEVTNDKVKRFNIILQKIADDKGIEYIDLHSSFTDKNGQLDKQFTGDGLHLNGKGYEVWVERLRSK</sequence>
<dbReference type="InterPro" id="IPR036514">
    <property type="entry name" value="SGNH_hydro_sf"/>
</dbReference>
<dbReference type="InterPro" id="IPR051532">
    <property type="entry name" value="Ester_Hydrolysis_Enzymes"/>
</dbReference>
<name>A0ABX3ZM87_9BACL</name>
<comment type="caution">
    <text evidence="3">The sequence shown here is derived from an EMBL/GenBank/DDBJ whole genome shotgun (WGS) entry which is preliminary data.</text>
</comment>
<organism evidence="3 4">
    <name type="scientific">Solibacillus kalamii</name>
    <dbReference type="NCBI Taxonomy" id="1748298"/>
    <lineage>
        <taxon>Bacteria</taxon>
        <taxon>Bacillati</taxon>
        <taxon>Bacillota</taxon>
        <taxon>Bacilli</taxon>
        <taxon>Bacillales</taxon>
        <taxon>Caryophanaceae</taxon>
        <taxon>Solibacillus</taxon>
    </lineage>
</organism>
<feature type="transmembrane region" description="Helical" evidence="1">
    <location>
        <begin position="6"/>
        <end position="27"/>
    </location>
</feature>
<dbReference type="PANTHER" id="PTHR30383">
    <property type="entry name" value="THIOESTERASE 1/PROTEASE 1/LYSOPHOSPHOLIPASE L1"/>
    <property type="match status" value="1"/>
</dbReference>
<proteinExistence type="predicted"/>
<gene>
    <name evidence="3" type="ORF">CBM15_03120</name>
</gene>
<dbReference type="Proteomes" id="UP000196594">
    <property type="component" value="Unassembled WGS sequence"/>
</dbReference>
<dbReference type="PANTHER" id="PTHR30383:SF5">
    <property type="entry name" value="SGNH HYDROLASE-TYPE ESTERASE DOMAIN-CONTAINING PROTEIN"/>
    <property type="match status" value="1"/>
</dbReference>
<protein>
    <submittedName>
        <fullName evidence="3">Lysophospholipase</fullName>
    </submittedName>
</protein>
<accession>A0ABX3ZM87</accession>
<evidence type="ECO:0000313" key="4">
    <source>
        <dbReference type="Proteomes" id="UP000196594"/>
    </source>
</evidence>
<evidence type="ECO:0000256" key="1">
    <source>
        <dbReference type="SAM" id="Phobius"/>
    </source>
</evidence>